<dbReference type="AlphaFoldDB" id="A0AAV7N9I1"/>
<evidence type="ECO:0000256" key="1">
    <source>
        <dbReference type="SAM" id="MobiDB-lite"/>
    </source>
</evidence>
<dbReference type="EMBL" id="JANPWB010000012">
    <property type="protein sequence ID" value="KAJ1112722.1"/>
    <property type="molecule type" value="Genomic_DNA"/>
</dbReference>
<comment type="caution">
    <text evidence="2">The sequence shown here is derived from an EMBL/GenBank/DDBJ whole genome shotgun (WGS) entry which is preliminary data.</text>
</comment>
<reference evidence="2" key="1">
    <citation type="journal article" date="2022" name="bioRxiv">
        <title>Sequencing and chromosome-scale assembly of the giantPleurodeles waltlgenome.</title>
        <authorList>
            <person name="Brown T."/>
            <person name="Elewa A."/>
            <person name="Iarovenko S."/>
            <person name="Subramanian E."/>
            <person name="Araus A.J."/>
            <person name="Petzold A."/>
            <person name="Susuki M."/>
            <person name="Suzuki K.-i.T."/>
            <person name="Hayashi T."/>
            <person name="Toyoda A."/>
            <person name="Oliveira C."/>
            <person name="Osipova E."/>
            <person name="Leigh N.D."/>
            <person name="Simon A."/>
            <person name="Yun M.H."/>
        </authorList>
    </citation>
    <scope>NUCLEOTIDE SEQUENCE</scope>
    <source>
        <strain evidence="2">20211129_DDA</strain>
        <tissue evidence="2">Liver</tissue>
    </source>
</reference>
<accession>A0AAV7N9I1</accession>
<evidence type="ECO:0000313" key="3">
    <source>
        <dbReference type="Proteomes" id="UP001066276"/>
    </source>
</evidence>
<feature type="region of interest" description="Disordered" evidence="1">
    <location>
        <begin position="17"/>
        <end position="76"/>
    </location>
</feature>
<gene>
    <name evidence="2" type="ORF">NDU88_000983</name>
</gene>
<organism evidence="2 3">
    <name type="scientific">Pleurodeles waltl</name>
    <name type="common">Iberian ribbed newt</name>
    <dbReference type="NCBI Taxonomy" id="8319"/>
    <lineage>
        <taxon>Eukaryota</taxon>
        <taxon>Metazoa</taxon>
        <taxon>Chordata</taxon>
        <taxon>Craniata</taxon>
        <taxon>Vertebrata</taxon>
        <taxon>Euteleostomi</taxon>
        <taxon>Amphibia</taxon>
        <taxon>Batrachia</taxon>
        <taxon>Caudata</taxon>
        <taxon>Salamandroidea</taxon>
        <taxon>Salamandridae</taxon>
        <taxon>Pleurodelinae</taxon>
        <taxon>Pleurodeles</taxon>
    </lineage>
</organism>
<keyword evidence="3" id="KW-1185">Reference proteome</keyword>
<dbReference type="Proteomes" id="UP001066276">
    <property type="component" value="Chromosome 8"/>
</dbReference>
<evidence type="ECO:0000313" key="2">
    <source>
        <dbReference type="EMBL" id="KAJ1112722.1"/>
    </source>
</evidence>
<protein>
    <submittedName>
        <fullName evidence="2">Uncharacterized protein</fullName>
    </submittedName>
</protein>
<sequence length="76" mass="8252">MRVEACGPCSRLEPWPRVETRAASRAEGVARDRRRPCPDLSAGLKGPEHLAGAEGPGGSLPQQTLSFLDPMEWARL</sequence>
<name>A0AAV7N9I1_PLEWA</name>
<feature type="compositionally biased region" description="Basic and acidic residues" evidence="1">
    <location>
        <begin position="17"/>
        <end position="37"/>
    </location>
</feature>
<proteinExistence type="predicted"/>